<evidence type="ECO:0000313" key="2">
    <source>
        <dbReference type="Proteomes" id="UP000179807"/>
    </source>
</evidence>
<gene>
    <name evidence="1" type="ORF">TRFO_04217</name>
</gene>
<proteinExistence type="predicted"/>
<evidence type="ECO:0000313" key="1">
    <source>
        <dbReference type="EMBL" id="OHT10695.1"/>
    </source>
</evidence>
<name>A0A1J4KGZ9_9EUKA</name>
<dbReference type="EMBL" id="MLAK01000605">
    <property type="protein sequence ID" value="OHT10695.1"/>
    <property type="molecule type" value="Genomic_DNA"/>
</dbReference>
<reference evidence="1" key="1">
    <citation type="submission" date="2016-10" db="EMBL/GenBank/DDBJ databases">
        <authorList>
            <person name="Benchimol M."/>
            <person name="Almeida L.G."/>
            <person name="Vasconcelos A.T."/>
            <person name="Perreira-Neves A."/>
            <person name="Rosa I.A."/>
            <person name="Tasca T."/>
            <person name="Bogo M.R."/>
            <person name="de Souza W."/>
        </authorList>
    </citation>
    <scope>NUCLEOTIDE SEQUENCE [LARGE SCALE GENOMIC DNA]</scope>
    <source>
        <strain evidence="1">K</strain>
    </source>
</reference>
<dbReference type="GeneID" id="94826470"/>
<accession>A0A1J4KGZ9</accession>
<dbReference type="Proteomes" id="UP000179807">
    <property type="component" value="Unassembled WGS sequence"/>
</dbReference>
<dbReference type="VEuPathDB" id="TrichDB:TRFO_04217"/>
<sequence length="180" mass="21826">MGIDSPFWQCVANKDFQIEIDQLFQFIERSKKDEKFTDEEIQYLIDYHNQKGDVDHSSILFNTIHSMDLETFDRIWTQTNKKINVSCFSSEVVNSIIDYLMDLYHMREFIKFKYRKYQSFIPDLDKLDIKATNKLQKFKSEYYLTNHLFMKYLVLPNVAKIEDYLFVNKVEIKKLQFHQL</sequence>
<comment type="caution">
    <text evidence="1">The sequence shown here is derived from an EMBL/GenBank/DDBJ whole genome shotgun (WGS) entry which is preliminary data.</text>
</comment>
<dbReference type="AlphaFoldDB" id="A0A1J4KGZ9"/>
<dbReference type="RefSeq" id="XP_068363831.1">
    <property type="nucleotide sequence ID" value="XM_068491766.1"/>
</dbReference>
<keyword evidence="2" id="KW-1185">Reference proteome</keyword>
<organism evidence="1 2">
    <name type="scientific">Tritrichomonas foetus</name>
    <dbReference type="NCBI Taxonomy" id="1144522"/>
    <lineage>
        <taxon>Eukaryota</taxon>
        <taxon>Metamonada</taxon>
        <taxon>Parabasalia</taxon>
        <taxon>Tritrichomonadida</taxon>
        <taxon>Tritrichomonadidae</taxon>
        <taxon>Tritrichomonas</taxon>
    </lineage>
</organism>
<protein>
    <submittedName>
        <fullName evidence="1">Uncharacterized protein</fullName>
    </submittedName>
</protein>